<evidence type="ECO:0000313" key="2">
    <source>
        <dbReference type="Proteomes" id="UP000823561"/>
    </source>
</evidence>
<dbReference type="EMBL" id="JADWDJ010000024">
    <property type="protein sequence ID" value="KAG5260598.1"/>
    <property type="molecule type" value="Genomic_DNA"/>
</dbReference>
<reference evidence="1" key="1">
    <citation type="submission" date="2020-10" db="EMBL/GenBank/DDBJ databases">
        <title>Chromosome-scale genome assembly of the Allis shad, Alosa alosa.</title>
        <authorList>
            <person name="Margot Z."/>
            <person name="Christophe K."/>
            <person name="Cabau C."/>
            <person name="Louis A."/>
            <person name="Berthelot C."/>
            <person name="Parey E."/>
            <person name="Roest Crollius H."/>
            <person name="Montfort J."/>
            <person name="Robinson-Rechavi M."/>
            <person name="Bucao C."/>
            <person name="Bouchez O."/>
            <person name="Gislard M."/>
            <person name="Lluch J."/>
            <person name="Milhes M."/>
            <person name="Lampietro C."/>
            <person name="Lopez Roques C."/>
            <person name="Donnadieu C."/>
            <person name="Braasch I."/>
            <person name="Desvignes T."/>
            <person name="Postlethwait J."/>
            <person name="Bobe J."/>
            <person name="Guiguen Y."/>
        </authorList>
    </citation>
    <scope>NUCLEOTIDE SEQUENCE</scope>
    <source>
        <strain evidence="1">M-15738</strain>
        <tissue evidence="1">Blood</tissue>
    </source>
</reference>
<proteinExistence type="predicted"/>
<keyword evidence="2" id="KW-1185">Reference proteome</keyword>
<name>A0AAV6FCT9_9TELE</name>
<organism evidence="1 2">
    <name type="scientific">Alosa alosa</name>
    <name type="common">allis shad</name>
    <dbReference type="NCBI Taxonomy" id="278164"/>
    <lineage>
        <taxon>Eukaryota</taxon>
        <taxon>Metazoa</taxon>
        <taxon>Chordata</taxon>
        <taxon>Craniata</taxon>
        <taxon>Vertebrata</taxon>
        <taxon>Euteleostomi</taxon>
        <taxon>Actinopterygii</taxon>
        <taxon>Neopterygii</taxon>
        <taxon>Teleostei</taxon>
        <taxon>Clupei</taxon>
        <taxon>Clupeiformes</taxon>
        <taxon>Clupeoidei</taxon>
        <taxon>Clupeidae</taxon>
        <taxon>Alosa</taxon>
    </lineage>
</organism>
<dbReference type="AlphaFoldDB" id="A0AAV6FCT9"/>
<dbReference type="Proteomes" id="UP000823561">
    <property type="component" value="Chromosome 24"/>
</dbReference>
<protein>
    <submittedName>
        <fullName evidence="1">Uncharacterized protein</fullName>
    </submittedName>
</protein>
<sequence length="136" mass="14363">RESTWICLQASERLHVPRLVFRLGTLGAAGKVTIFTGTGHVRTEPTVRLSGGGAPSKVDGLAHVLQATKASIRVCCLQHVCTSKTATHPICVQHHVADLHSGTFLSTVHLLVEALELEVTLAVGQRLACDPASAGI</sequence>
<evidence type="ECO:0000313" key="1">
    <source>
        <dbReference type="EMBL" id="KAG5260598.1"/>
    </source>
</evidence>
<comment type="caution">
    <text evidence="1">The sequence shown here is derived from an EMBL/GenBank/DDBJ whole genome shotgun (WGS) entry which is preliminary data.</text>
</comment>
<accession>A0AAV6FCT9</accession>
<feature type="non-terminal residue" evidence="1">
    <location>
        <position position="1"/>
    </location>
</feature>
<gene>
    <name evidence="1" type="ORF">AALO_G00294290</name>
</gene>